<dbReference type="EMBL" id="WTYX01000002">
    <property type="protein sequence ID" value="MXO91582.1"/>
    <property type="molecule type" value="Genomic_DNA"/>
</dbReference>
<keyword evidence="3" id="KW-1185">Reference proteome</keyword>
<protein>
    <submittedName>
        <fullName evidence="2">Uncharacterized protein</fullName>
    </submittedName>
</protein>
<evidence type="ECO:0000313" key="3">
    <source>
        <dbReference type="Proteomes" id="UP000442714"/>
    </source>
</evidence>
<dbReference type="AlphaFoldDB" id="A0A844ZWF0"/>
<reference evidence="2 3" key="1">
    <citation type="submission" date="2019-12" db="EMBL/GenBank/DDBJ databases">
        <title>Genomic-based taxomic classification of the family Erythrobacteraceae.</title>
        <authorList>
            <person name="Xu L."/>
        </authorList>
    </citation>
    <scope>NUCLEOTIDE SEQUENCE [LARGE SCALE GENOMIC DNA]</scope>
    <source>
        <strain evidence="2 3">KCTC 52763</strain>
    </source>
</reference>
<organism evidence="2 3">
    <name type="scientific">Pontixanthobacter aquaemixtae</name>
    <dbReference type="NCBI Taxonomy" id="1958940"/>
    <lineage>
        <taxon>Bacteria</taxon>
        <taxon>Pseudomonadati</taxon>
        <taxon>Pseudomonadota</taxon>
        <taxon>Alphaproteobacteria</taxon>
        <taxon>Sphingomonadales</taxon>
        <taxon>Erythrobacteraceae</taxon>
        <taxon>Pontixanthobacter</taxon>
    </lineage>
</organism>
<name>A0A844ZWF0_9SPHN</name>
<comment type="caution">
    <text evidence="2">The sequence shown here is derived from an EMBL/GenBank/DDBJ whole genome shotgun (WGS) entry which is preliminary data.</text>
</comment>
<dbReference type="Proteomes" id="UP000442714">
    <property type="component" value="Unassembled WGS sequence"/>
</dbReference>
<proteinExistence type="predicted"/>
<dbReference type="RefSeq" id="WP_202388802.1">
    <property type="nucleotide sequence ID" value="NZ_WTYX01000002.1"/>
</dbReference>
<evidence type="ECO:0000256" key="1">
    <source>
        <dbReference type="SAM" id="MobiDB-lite"/>
    </source>
</evidence>
<feature type="region of interest" description="Disordered" evidence="1">
    <location>
        <begin position="32"/>
        <end position="55"/>
    </location>
</feature>
<accession>A0A844ZWF0</accession>
<evidence type="ECO:0000313" key="2">
    <source>
        <dbReference type="EMBL" id="MXO91582.1"/>
    </source>
</evidence>
<gene>
    <name evidence="2" type="ORF">GRI41_12165</name>
</gene>
<sequence>MIDYFALAMTHGLILLALIRIAGKAELDREPELDRDRKFGRSGRASPQGQGADDA</sequence>